<evidence type="ECO:0000313" key="11">
    <source>
        <dbReference type="Proteomes" id="UP000322917"/>
    </source>
</evidence>
<evidence type="ECO:0000313" key="10">
    <source>
        <dbReference type="EMBL" id="SHJ16755.1"/>
    </source>
</evidence>
<dbReference type="AlphaFoldDB" id="A0A1M6H3J1"/>
<dbReference type="InterPro" id="IPR004704">
    <property type="entry name" value="PTS_IID_man"/>
</dbReference>
<keyword evidence="3" id="KW-1003">Cell membrane</keyword>
<evidence type="ECO:0000256" key="8">
    <source>
        <dbReference type="ARBA" id="ARBA00023136"/>
    </source>
</evidence>
<evidence type="ECO:0000256" key="1">
    <source>
        <dbReference type="ARBA" id="ARBA00004651"/>
    </source>
</evidence>
<dbReference type="PANTHER" id="PTHR32502:SF5">
    <property type="entry name" value="N-ACETYLGALACTOSAMINE PERMEASE IID COMPONENT-RELATED"/>
    <property type="match status" value="1"/>
</dbReference>
<dbReference type="PROSITE" id="PS51108">
    <property type="entry name" value="PTS_EIID"/>
    <property type="match status" value="1"/>
</dbReference>
<keyword evidence="6 9" id="KW-0812">Transmembrane</keyword>
<keyword evidence="2" id="KW-0813">Transport</keyword>
<protein>
    <submittedName>
        <fullName evidence="10">PTS system, mannose-specific IID component</fullName>
    </submittedName>
</protein>
<gene>
    <name evidence="10" type="ORF">SAMN02745170_01879</name>
</gene>
<evidence type="ECO:0000256" key="9">
    <source>
        <dbReference type="SAM" id="Phobius"/>
    </source>
</evidence>
<proteinExistence type="predicted"/>
<organism evidence="10 11">
    <name type="scientific">Propionispora hippei DSM 15287</name>
    <dbReference type="NCBI Taxonomy" id="1123003"/>
    <lineage>
        <taxon>Bacteria</taxon>
        <taxon>Bacillati</taxon>
        <taxon>Bacillota</taxon>
        <taxon>Negativicutes</taxon>
        <taxon>Selenomonadales</taxon>
        <taxon>Sporomusaceae</taxon>
        <taxon>Propionispora</taxon>
    </lineage>
</organism>
<dbReference type="NCBIfam" id="TIGR00828">
    <property type="entry name" value="EIID-AGA"/>
    <property type="match status" value="1"/>
</dbReference>
<dbReference type="PANTHER" id="PTHR32502">
    <property type="entry name" value="N-ACETYLGALACTOSAMINE PERMEASE II COMPONENT-RELATED"/>
    <property type="match status" value="1"/>
</dbReference>
<evidence type="ECO:0000256" key="7">
    <source>
        <dbReference type="ARBA" id="ARBA00022989"/>
    </source>
</evidence>
<feature type="transmembrane region" description="Helical" evidence="9">
    <location>
        <begin position="189"/>
        <end position="208"/>
    </location>
</feature>
<dbReference type="Pfam" id="PF03613">
    <property type="entry name" value="EIID-AGA"/>
    <property type="match status" value="1"/>
</dbReference>
<evidence type="ECO:0000256" key="3">
    <source>
        <dbReference type="ARBA" id="ARBA00022475"/>
    </source>
</evidence>
<keyword evidence="8 9" id="KW-0472">Membrane</keyword>
<dbReference type="NCBIfam" id="NF008315">
    <property type="entry name" value="PRK11103.1"/>
    <property type="match status" value="1"/>
</dbReference>
<keyword evidence="11" id="KW-1185">Reference proteome</keyword>
<keyword evidence="4" id="KW-0762">Sugar transport</keyword>
<accession>A0A1M6H3J1</accession>
<evidence type="ECO:0000256" key="2">
    <source>
        <dbReference type="ARBA" id="ARBA00022448"/>
    </source>
</evidence>
<dbReference type="GO" id="GO:0005886">
    <property type="term" value="C:plasma membrane"/>
    <property type="evidence" value="ECO:0007669"/>
    <property type="project" value="UniProtKB-SubCell"/>
</dbReference>
<reference evidence="10 11" key="1">
    <citation type="submission" date="2016-11" db="EMBL/GenBank/DDBJ databases">
        <authorList>
            <person name="Varghese N."/>
            <person name="Submissions S."/>
        </authorList>
    </citation>
    <scope>NUCLEOTIDE SEQUENCE [LARGE SCALE GENOMIC DNA]</scope>
    <source>
        <strain evidence="10 11">DSM 15287</strain>
    </source>
</reference>
<dbReference type="GO" id="GO:0009401">
    <property type="term" value="P:phosphoenolpyruvate-dependent sugar phosphotransferase system"/>
    <property type="evidence" value="ECO:0007669"/>
    <property type="project" value="UniProtKB-KW"/>
</dbReference>
<keyword evidence="7 9" id="KW-1133">Transmembrane helix</keyword>
<dbReference type="RefSeq" id="WP_188128260.1">
    <property type="nucleotide sequence ID" value="NZ_FQZD01000013.1"/>
</dbReference>
<evidence type="ECO:0000256" key="5">
    <source>
        <dbReference type="ARBA" id="ARBA00022683"/>
    </source>
</evidence>
<sequence>MGNIFFEKSKVTKGDLIKSCALSTFLLAGWNFERMQAMGFCHSLIPIIKRLYNGRNEEIKGALKRHLVFYNTTPFVSNAILGITIAMEEERANGSQIDDNTINAVKVGLIGPLAGVGDPLIWGTLRPMVAAVGATMAMTGSIMGPLLFFILYNVIRIAIMWFALKIGYEKGLNILEDLKGNMLQKLTEGASILGLIVIGALVTKWTHIDIPLVVSQFTAQDGKTVVTTVQTILDQLSPGLVPLLLTFACMKVLKKGVTPIAVIFGMFVIGIAGSALGILQ</sequence>
<keyword evidence="5" id="KW-0598">Phosphotransferase system</keyword>
<feature type="transmembrane region" description="Helical" evidence="9">
    <location>
        <begin position="260"/>
        <end position="279"/>
    </location>
</feature>
<name>A0A1M6H3J1_9FIRM</name>
<dbReference type="InterPro" id="IPR050303">
    <property type="entry name" value="GatZ_KbaZ_carbometab"/>
</dbReference>
<comment type="subcellular location">
    <subcellularLocation>
        <location evidence="1">Cell membrane</location>
        <topology evidence="1">Multi-pass membrane protein</topology>
    </subcellularLocation>
</comment>
<dbReference type="Proteomes" id="UP000322917">
    <property type="component" value="Unassembled WGS sequence"/>
</dbReference>
<dbReference type="EMBL" id="FQZD01000013">
    <property type="protein sequence ID" value="SHJ16755.1"/>
    <property type="molecule type" value="Genomic_DNA"/>
</dbReference>
<evidence type="ECO:0000256" key="6">
    <source>
        <dbReference type="ARBA" id="ARBA00022692"/>
    </source>
</evidence>
<evidence type="ECO:0000256" key="4">
    <source>
        <dbReference type="ARBA" id="ARBA00022597"/>
    </source>
</evidence>